<dbReference type="EMBL" id="FOVP01000058">
    <property type="protein sequence ID" value="SFO43890.1"/>
    <property type="molecule type" value="Genomic_DNA"/>
</dbReference>
<dbReference type="RefSeq" id="WP_092842490.1">
    <property type="nucleotide sequence ID" value="NZ_FOVP01000058.1"/>
</dbReference>
<gene>
    <name evidence="3" type="ORF">SAMN04487859_1585</name>
</gene>
<evidence type="ECO:0000256" key="1">
    <source>
        <dbReference type="SAM" id="MobiDB-lite"/>
    </source>
</evidence>
<keyword evidence="4" id="KW-1185">Reference proteome</keyword>
<name>A0A1I5H719_9RHOB</name>
<dbReference type="InterPro" id="IPR018874">
    <property type="entry name" value="Phage_Mx8_p63_C"/>
</dbReference>
<proteinExistence type="predicted"/>
<dbReference type="Pfam" id="PF10546">
    <property type="entry name" value="P63C"/>
    <property type="match status" value="1"/>
</dbReference>
<evidence type="ECO:0000259" key="2">
    <source>
        <dbReference type="Pfam" id="PF10546"/>
    </source>
</evidence>
<evidence type="ECO:0000313" key="4">
    <source>
        <dbReference type="Proteomes" id="UP000198599"/>
    </source>
</evidence>
<accession>A0A1I5H719</accession>
<dbReference type="Proteomes" id="UP000198599">
    <property type="component" value="Unassembled WGS sequence"/>
</dbReference>
<feature type="region of interest" description="Disordered" evidence="1">
    <location>
        <begin position="1"/>
        <end position="20"/>
    </location>
</feature>
<evidence type="ECO:0000313" key="3">
    <source>
        <dbReference type="EMBL" id="SFO43890.1"/>
    </source>
</evidence>
<dbReference type="STRING" id="1005928.SAMN04487859_1585"/>
<reference evidence="4" key="1">
    <citation type="submission" date="2016-10" db="EMBL/GenBank/DDBJ databases">
        <authorList>
            <person name="Varghese N."/>
            <person name="Submissions S."/>
        </authorList>
    </citation>
    <scope>NUCLEOTIDE SEQUENCE [LARGE SCALE GENOMIC DNA]</scope>
    <source>
        <strain evidence="4">DSM 28463</strain>
    </source>
</reference>
<dbReference type="OrthoDB" id="4762429at2"/>
<sequence>MTTKQSAGGTARAAKLTPAERSKIAKNAARARWKPELAGIMPEASSQGVLQIGEIGIDCYVLKDQRRLIHKRAMARALGLKSEGGNAFIKTLSGKTLGSRIPANVREKIENHIVFKPLSGDPAHGYEAAVLIDLCDALIDARDQLLPSQKFLARQAEILIRSAAKVGIVALIDEATGFIADKRQDEYRHIWQECIREEARKWENAEFPDDLFEVFYNVYGLKRLNPDSTKHPKFFSKLIRKYIYQPLLNSNGAILEQLEEKNPVVYANGGRRYKLFQFLSDEIGLPAVKAQIWQVVGIARGAKSKAQLETRFYESFPEARPNRPAAIKDLFDA</sequence>
<feature type="domain" description="Bacteriophage Mx8 p63 C-terminal" evidence="2">
    <location>
        <begin position="192"/>
        <end position="286"/>
    </location>
</feature>
<protein>
    <submittedName>
        <fullName evidence="3">P63C domain-containing protein</fullName>
    </submittedName>
</protein>
<dbReference type="AlphaFoldDB" id="A0A1I5H719"/>
<organism evidence="3 4">
    <name type="scientific">Roseovarius lutimaris</name>
    <dbReference type="NCBI Taxonomy" id="1005928"/>
    <lineage>
        <taxon>Bacteria</taxon>
        <taxon>Pseudomonadati</taxon>
        <taxon>Pseudomonadota</taxon>
        <taxon>Alphaproteobacteria</taxon>
        <taxon>Rhodobacterales</taxon>
        <taxon>Roseobacteraceae</taxon>
        <taxon>Roseovarius</taxon>
    </lineage>
</organism>